<evidence type="ECO:0000256" key="3">
    <source>
        <dbReference type="ARBA" id="ARBA00022722"/>
    </source>
</evidence>
<keyword evidence="5 9" id="KW-0255">Endonuclease</keyword>
<sequence length="97" mass="11623">MQFANFGQLYLVTYDIPADRRRRKTAHLLEGYGQRVQYSVFECRLDAQRYRELQKRLQHHFDLSEDHLRFYPMTEHTLGQIEVWGGAKPAQLQDLIL</sequence>
<dbReference type="InterPro" id="IPR021127">
    <property type="entry name" value="CRISPR_associated_Cas2"/>
</dbReference>
<keyword evidence="3 9" id="KW-0540">Nuclease</keyword>
<dbReference type="GO" id="GO:0004521">
    <property type="term" value="F:RNA endonuclease activity"/>
    <property type="evidence" value="ECO:0007669"/>
    <property type="project" value="UniProtKB-UniRule"/>
</dbReference>
<dbReference type="NCBIfam" id="TIGR01573">
    <property type="entry name" value="cas2"/>
    <property type="match status" value="1"/>
</dbReference>
<dbReference type="PANTHER" id="PTHR34405:SF3">
    <property type="entry name" value="CRISPR-ASSOCIATED ENDORIBONUCLEASE CAS2 3"/>
    <property type="match status" value="1"/>
</dbReference>
<keyword evidence="12" id="KW-1185">Reference proteome</keyword>
<evidence type="ECO:0000256" key="4">
    <source>
        <dbReference type="ARBA" id="ARBA00022723"/>
    </source>
</evidence>
<evidence type="ECO:0000256" key="5">
    <source>
        <dbReference type="ARBA" id="ARBA00022759"/>
    </source>
</evidence>
<dbReference type="Gene3D" id="3.30.70.240">
    <property type="match status" value="1"/>
</dbReference>
<dbReference type="CDD" id="cd09725">
    <property type="entry name" value="Cas2_I_II_III"/>
    <property type="match status" value="1"/>
</dbReference>
<organism evidence="11 12">
    <name type="scientific">Gloeomargarita lithophora Alchichica-D10</name>
    <dbReference type="NCBI Taxonomy" id="1188229"/>
    <lineage>
        <taxon>Bacteria</taxon>
        <taxon>Bacillati</taxon>
        <taxon>Cyanobacteriota</taxon>
        <taxon>Cyanophyceae</taxon>
        <taxon>Gloeomargaritales</taxon>
        <taxon>Gloeomargaritaceae</taxon>
        <taxon>Gloeomargarita</taxon>
    </lineage>
</organism>
<comment type="subunit">
    <text evidence="9">Homodimer, forms a heterotetramer with a Cas1 homodimer.</text>
</comment>
<dbReference type="HAMAP" id="MF_01471">
    <property type="entry name" value="Cas2"/>
    <property type="match status" value="1"/>
</dbReference>
<reference evidence="11 12" key="1">
    <citation type="submission" date="2016-10" db="EMBL/GenBank/DDBJ databases">
        <title>Description of Gloeomargarita lithophora gen. nov., sp. nov., a thylakoid-bearing basal-branching cyanobacterium with intracellular carbonates, and proposal for Gloeomargaritales ord. nov.</title>
        <authorList>
            <person name="Moreira D."/>
            <person name="Tavera R."/>
            <person name="Benzerara K."/>
            <person name="Skouri-Panet F."/>
            <person name="Couradeau E."/>
            <person name="Gerard E."/>
            <person name="Loussert C."/>
            <person name="Novelo E."/>
            <person name="Zivanovic Y."/>
            <person name="Lopez-Garcia P."/>
        </authorList>
    </citation>
    <scope>NUCLEOTIDE SEQUENCE [LARGE SCALE GENOMIC DNA]</scope>
    <source>
        <strain evidence="11 12">D10</strain>
    </source>
</reference>
<comment type="similarity">
    <text evidence="2 9 10">Belongs to the CRISPR-associated endoribonuclease Cas2 protein family.</text>
</comment>
<dbReference type="Proteomes" id="UP000180235">
    <property type="component" value="Chromosome"/>
</dbReference>
<gene>
    <name evidence="9" type="primary">cas2</name>
    <name evidence="11" type="ORF">GlitD10_0183</name>
</gene>
<proteinExistence type="inferred from homology"/>
<dbReference type="STRING" id="1188229.GlitD10_0183"/>
<evidence type="ECO:0000313" key="11">
    <source>
        <dbReference type="EMBL" id="APB32484.1"/>
    </source>
</evidence>
<dbReference type="GO" id="GO:0046872">
    <property type="term" value="F:metal ion binding"/>
    <property type="evidence" value="ECO:0007669"/>
    <property type="project" value="UniProtKB-UniRule"/>
</dbReference>
<keyword evidence="8 9" id="KW-0051">Antiviral defense</keyword>
<dbReference type="InterPro" id="IPR019199">
    <property type="entry name" value="Virulence_VapD/CRISPR_Cas2"/>
</dbReference>
<accession>A0A1J0A974</accession>
<evidence type="ECO:0000256" key="7">
    <source>
        <dbReference type="ARBA" id="ARBA00022842"/>
    </source>
</evidence>
<dbReference type="EMBL" id="CP017675">
    <property type="protein sequence ID" value="APB32484.1"/>
    <property type="molecule type" value="Genomic_DNA"/>
</dbReference>
<dbReference type="KEGG" id="glt:GlitD10_0183"/>
<comment type="cofactor">
    <cofactor evidence="1 9">
        <name>Mg(2+)</name>
        <dbReference type="ChEBI" id="CHEBI:18420"/>
    </cofactor>
</comment>
<protein>
    <recommendedName>
        <fullName evidence="9">CRISPR-associated endoribonuclease Cas2</fullName>
        <ecNumber evidence="9">3.1.-.-</ecNumber>
    </recommendedName>
</protein>
<evidence type="ECO:0000256" key="1">
    <source>
        <dbReference type="ARBA" id="ARBA00001946"/>
    </source>
</evidence>
<evidence type="ECO:0000256" key="10">
    <source>
        <dbReference type="PIRNR" id="PIRNR032582"/>
    </source>
</evidence>
<name>A0A1J0A974_9CYAN</name>
<comment type="function">
    <text evidence="9">CRISPR (clustered regularly interspaced short palindromic repeat), is an adaptive immune system that provides protection against mobile genetic elements (viruses, transposable elements and conjugative plasmids). CRISPR clusters contain sequences complementary to antecedent mobile elements and target invading nucleic acids. CRISPR clusters are transcribed and processed into CRISPR RNA (crRNA). Functions as a ssRNA-specific endoribonuclease. Involved in the integration of spacer DNA into the CRISPR cassette.</text>
</comment>
<evidence type="ECO:0000313" key="12">
    <source>
        <dbReference type="Proteomes" id="UP000180235"/>
    </source>
</evidence>
<feature type="binding site" evidence="9">
    <location>
        <position position="15"/>
    </location>
    <ligand>
        <name>Mg(2+)</name>
        <dbReference type="ChEBI" id="CHEBI:18420"/>
        <note>catalytic</note>
    </ligand>
</feature>
<dbReference type="PANTHER" id="PTHR34405">
    <property type="entry name" value="CRISPR-ASSOCIATED ENDORIBONUCLEASE CAS2"/>
    <property type="match status" value="1"/>
</dbReference>
<dbReference type="GO" id="GO:0016787">
    <property type="term" value="F:hydrolase activity"/>
    <property type="evidence" value="ECO:0007669"/>
    <property type="project" value="UniProtKB-KW"/>
</dbReference>
<evidence type="ECO:0000256" key="2">
    <source>
        <dbReference type="ARBA" id="ARBA00009959"/>
    </source>
</evidence>
<dbReference type="SUPFAM" id="SSF143430">
    <property type="entry name" value="TTP0101/SSO1404-like"/>
    <property type="match status" value="1"/>
</dbReference>
<dbReference type="OrthoDB" id="9798176at2"/>
<keyword evidence="6 9" id="KW-0378">Hydrolase</keyword>
<evidence type="ECO:0000256" key="6">
    <source>
        <dbReference type="ARBA" id="ARBA00022801"/>
    </source>
</evidence>
<dbReference type="GO" id="GO:0051607">
    <property type="term" value="P:defense response to virus"/>
    <property type="evidence" value="ECO:0007669"/>
    <property type="project" value="UniProtKB-UniRule"/>
</dbReference>
<dbReference type="GO" id="GO:0043571">
    <property type="term" value="P:maintenance of CRISPR repeat elements"/>
    <property type="evidence" value="ECO:0007669"/>
    <property type="project" value="UniProtKB-UniRule"/>
</dbReference>
<dbReference type="PIRSF" id="PIRSF032582">
    <property type="entry name" value="Cas2"/>
    <property type="match status" value="1"/>
</dbReference>
<dbReference type="RefSeq" id="WP_071453214.1">
    <property type="nucleotide sequence ID" value="NZ_CP017675.1"/>
</dbReference>
<keyword evidence="7 9" id="KW-0460">Magnesium</keyword>
<keyword evidence="4 9" id="KW-0479">Metal-binding</keyword>
<dbReference type="Pfam" id="PF09827">
    <property type="entry name" value="CRISPR_Cas2"/>
    <property type="match status" value="1"/>
</dbReference>
<dbReference type="AlphaFoldDB" id="A0A1J0A974"/>
<evidence type="ECO:0000256" key="8">
    <source>
        <dbReference type="ARBA" id="ARBA00023118"/>
    </source>
</evidence>
<dbReference type="EC" id="3.1.-.-" evidence="9"/>
<evidence type="ECO:0000256" key="9">
    <source>
        <dbReference type="HAMAP-Rule" id="MF_01471"/>
    </source>
</evidence>